<sequence length="434" mass="48481">MEETTPRDLSTIQKWLSSRTIQRTPSSAIERAPSAEGSGVVSHDMYRAAQGHADALTKGETWATLDMYRCRRLGEDGSESDDSNSDQVSSFRTALSCVSSADPDTTIQALDLIEDTPTNDEWEMLGEKFRGVRWLAVDSGFNEDWTDDTFPRHWPLEAVVIASACGHLITTPAILDGGIPHLVLLLTCGLRFEGPTNNELSEMDELEDPPVEAQEGELKIIYLPGRVSRWMYNKYAGGCEFPNYEGHRSKPPSRMRTLEILENDAIDTFQRFALACGHVVDNLDRLNIRSTSGLDCRMCPEDMFTVMLASLKNLKHLELSVSSKTFHDPAILPNLYNCFSPNLESLKFRGPLSLARTDTFGEWVKAFGRADYLPKLKRLSFVLDEPSGEAEKPADAKSLHSARLKVEALLKAAQGRNVAAEDFHDPWMVLGYFK</sequence>
<dbReference type="EMBL" id="JAGPYM010000031">
    <property type="protein sequence ID" value="KAH6877059.1"/>
    <property type="molecule type" value="Genomic_DNA"/>
</dbReference>
<dbReference type="Gene3D" id="3.80.10.10">
    <property type="entry name" value="Ribonuclease Inhibitor"/>
    <property type="match status" value="1"/>
</dbReference>
<comment type="caution">
    <text evidence="1">The sequence shown here is derived from an EMBL/GenBank/DDBJ whole genome shotgun (WGS) entry which is preliminary data.</text>
</comment>
<dbReference type="OrthoDB" id="4579491at2759"/>
<gene>
    <name evidence="1" type="ORF">B0T10DRAFT_496970</name>
</gene>
<evidence type="ECO:0000313" key="2">
    <source>
        <dbReference type="Proteomes" id="UP000777438"/>
    </source>
</evidence>
<dbReference type="AlphaFoldDB" id="A0A9P8VV60"/>
<dbReference type="Proteomes" id="UP000777438">
    <property type="component" value="Unassembled WGS sequence"/>
</dbReference>
<reference evidence="1 2" key="1">
    <citation type="journal article" date="2021" name="Nat. Commun.">
        <title>Genetic determinants of endophytism in the Arabidopsis root mycobiome.</title>
        <authorList>
            <person name="Mesny F."/>
            <person name="Miyauchi S."/>
            <person name="Thiergart T."/>
            <person name="Pickel B."/>
            <person name="Atanasova L."/>
            <person name="Karlsson M."/>
            <person name="Huettel B."/>
            <person name="Barry K.W."/>
            <person name="Haridas S."/>
            <person name="Chen C."/>
            <person name="Bauer D."/>
            <person name="Andreopoulos W."/>
            <person name="Pangilinan J."/>
            <person name="LaButti K."/>
            <person name="Riley R."/>
            <person name="Lipzen A."/>
            <person name="Clum A."/>
            <person name="Drula E."/>
            <person name="Henrissat B."/>
            <person name="Kohler A."/>
            <person name="Grigoriev I.V."/>
            <person name="Martin F.M."/>
            <person name="Hacquard S."/>
        </authorList>
    </citation>
    <scope>NUCLEOTIDE SEQUENCE [LARGE SCALE GENOMIC DNA]</scope>
    <source>
        <strain evidence="1 2">MPI-CAGE-CH-0241</strain>
    </source>
</reference>
<dbReference type="InterPro" id="IPR032675">
    <property type="entry name" value="LRR_dom_sf"/>
</dbReference>
<keyword evidence="2" id="KW-1185">Reference proteome</keyword>
<proteinExistence type="predicted"/>
<name>A0A9P8VV60_9HYPO</name>
<evidence type="ECO:0000313" key="1">
    <source>
        <dbReference type="EMBL" id="KAH6877059.1"/>
    </source>
</evidence>
<accession>A0A9P8VV60</accession>
<organism evidence="1 2">
    <name type="scientific">Thelonectria olida</name>
    <dbReference type="NCBI Taxonomy" id="1576542"/>
    <lineage>
        <taxon>Eukaryota</taxon>
        <taxon>Fungi</taxon>
        <taxon>Dikarya</taxon>
        <taxon>Ascomycota</taxon>
        <taxon>Pezizomycotina</taxon>
        <taxon>Sordariomycetes</taxon>
        <taxon>Hypocreomycetidae</taxon>
        <taxon>Hypocreales</taxon>
        <taxon>Nectriaceae</taxon>
        <taxon>Thelonectria</taxon>
    </lineage>
</organism>
<protein>
    <submittedName>
        <fullName evidence="1">Uncharacterized protein</fullName>
    </submittedName>
</protein>